<protein>
    <recommendedName>
        <fullName evidence="5">Subtilisin-like serine protease</fullName>
    </recommendedName>
</protein>
<dbReference type="Pfam" id="PF20246">
    <property type="entry name" value="DUF6601"/>
    <property type="match status" value="1"/>
</dbReference>
<evidence type="ECO:0008006" key="5">
    <source>
        <dbReference type="Google" id="ProtNLM"/>
    </source>
</evidence>
<keyword evidence="2" id="KW-0812">Transmembrane</keyword>
<dbReference type="Proteomes" id="UP000799640">
    <property type="component" value="Unassembled WGS sequence"/>
</dbReference>
<organism evidence="3 4">
    <name type="scientific">Trichodelitschia bisporula</name>
    <dbReference type="NCBI Taxonomy" id="703511"/>
    <lineage>
        <taxon>Eukaryota</taxon>
        <taxon>Fungi</taxon>
        <taxon>Dikarya</taxon>
        <taxon>Ascomycota</taxon>
        <taxon>Pezizomycotina</taxon>
        <taxon>Dothideomycetes</taxon>
        <taxon>Dothideomycetes incertae sedis</taxon>
        <taxon>Phaeotrichales</taxon>
        <taxon>Phaeotrichaceae</taxon>
        <taxon>Trichodelitschia</taxon>
    </lineage>
</organism>
<name>A0A6G1HN11_9PEZI</name>
<proteinExistence type="predicted"/>
<dbReference type="PANTHER" id="PTHR34414:SF1">
    <property type="entry name" value="SUBTILISIN-LIKE SERINE PROTEASE"/>
    <property type="match status" value="1"/>
</dbReference>
<dbReference type="PANTHER" id="PTHR34414">
    <property type="entry name" value="HET DOMAIN-CONTAINING PROTEIN-RELATED"/>
    <property type="match status" value="1"/>
</dbReference>
<feature type="transmembrane region" description="Helical" evidence="2">
    <location>
        <begin position="327"/>
        <end position="358"/>
    </location>
</feature>
<keyword evidence="2" id="KW-0472">Membrane</keyword>
<sequence>MSSIPAKSAFDTGPRPTSIAVKFSGACPFSADLDVKLQAAFEGHGSPPTSAQPSASTISQDGQQAPTAHALPQHVLDTLPVFRHDSDPAHTVVFIESDLKGYLQVDLDVSRLNKIHSSLWMCGRPLNARGLHRQEMMGRTVLRTEQADLHLLYGDALFLKPLPTYLLSKAAWDTYLNDDEHLHKDACGFLLSYTWLVRSPLDFARAEKLHLLPHGLTWLLWKRLVWEFLNSIDPNSLHQVNKRYHFGELRLGRINTIYRVNPRFVFQYFVRGYLYGYNRYAVFFQRNVGWVLVVFVWFSLILSAMQVGVAVDPLQESVSFKKASYGFVVFSIVSVAALLVFVGVVFATIFLFNMVAAVSHSRSEELRRAKLAEAKSE</sequence>
<feature type="transmembrane region" description="Helical" evidence="2">
    <location>
        <begin position="288"/>
        <end position="307"/>
    </location>
</feature>
<evidence type="ECO:0000313" key="4">
    <source>
        <dbReference type="Proteomes" id="UP000799640"/>
    </source>
</evidence>
<feature type="region of interest" description="Disordered" evidence="1">
    <location>
        <begin position="41"/>
        <end position="67"/>
    </location>
</feature>
<keyword evidence="4" id="KW-1185">Reference proteome</keyword>
<keyword evidence="2" id="KW-1133">Transmembrane helix</keyword>
<evidence type="ECO:0000313" key="3">
    <source>
        <dbReference type="EMBL" id="KAF2397382.1"/>
    </source>
</evidence>
<gene>
    <name evidence="3" type="ORF">EJ06DRAFT_584340</name>
</gene>
<dbReference type="AlphaFoldDB" id="A0A6G1HN11"/>
<evidence type="ECO:0000256" key="1">
    <source>
        <dbReference type="SAM" id="MobiDB-lite"/>
    </source>
</evidence>
<feature type="compositionally biased region" description="Low complexity" evidence="1">
    <location>
        <begin position="46"/>
        <end position="60"/>
    </location>
</feature>
<accession>A0A6G1HN11</accession>
<dbReference type="EMBL" id="ML996703">
    <property type="protein sequence ID" value="KAF2397382.1"/>
    <property type="molecule type" value="Genomic_DNA"/>
</dbReference>
<dbReference type="InterPro" id="IPR046536">
    <property type="entry name" value="DUF6601"/>
</dbReference>
<reference evidence="3" key="1">
    <citation type="journal article" date="2020" name="Stud. Mycol.">
        <title>101 Dothideomycetes genomes: a test case for predicting lifestyles and emergence of pathogens.</title>
        <authorList>
            <person name="Haridas S."/>
            <person name="Albert R."/>
            <person name="Binder M."/>
            <person name="Bloem J."/>
            <person name="Labutti K."/>
            <person name="Salamov A."/>
            <person name="Andreopoulos B."/>
            <person name="Baker S."/>
            <person name="Barry K."/>
            <person name="Bills G."/>
            <person name="Bluhm B."/>
            <person name="Cannon C."/>
            <person name="Castanera R."/>
            <person name="Culley D."/>
            <person name="Daum C."/>
            <person name="Ezra D."/>
            <person name="Gonzalez J."/>
            <person name="Henrissat B."/>
            <person name="Kuo A."/>
            <person name="Liang C."/>
            <person name="Lipzen A."/>
            <person name="Lutzoni F."/>
            <person name="Magnuson J."/>
            <person name="Mondo S."/>
            <person name="Nolan M."/>
            <person name="Ohm R."/>
            <person name="Pangilinan J."/>
            <person name="Park H.-J."/>
            <person name="Ramirez L."/>
            <person name="Alfaro M."/>
            <person name="Sun H."/>
            <person name="Tritt A."/>
            <person name="Yoshinaga Y."/>
            <person name="Zwiers L.-H."/>
            <person name="Turgeon B."/>
            <person name="Goodwin S."/>
            <person name="Spatafora J."/>
            <person name="Crous P."/>
            <person name="Grigoriev I."/>
        </authorList>
    </citation>
    <scope>NUCLEOTIDE SEQUENCE</scope>
    <source>
        <strain evidence="3">CBS 262.69</strain>
    </source>
</reference>
<evidence type="ECO:0000256" key="2">
    <source>
        <dbReference type="SAM" id="Phobius"/>
    </source>
</evidence>
<dbReference type="OrthoDB" id="5086500at2759"/>